<keyword evidence="6" id="KW-0812">Transmembrane</keyword>
<dbReference type="InterPro" id="IPR058982">
    <property type="entry name" value="Beta-barrel_AprE"/>
</dbReference>
<evidence type="ECO:0000256" key="1">
    <source>
        <dbReference type="ARBA" id="ARBA00004377"/>
    </source>
</evidence>
<evidence type="ECO:0000256" key="5">
    <source>
        <dbReference type="ARBA" id="ARBA00022519"/>
    </source>
</evidence>
<evidence type="ECO:0000256" key="4">
    <source>
        <dbReference type="ARBA" id="ARBA00022475"/>
    </source>
</evidence>
<comment type="subcellular location">
    <subcellularLocation>
        <location evidence="1 9">Cell inner membrane</location>
        <topology evidence="1 9">Single-pass membrane protein</topology>
    </subcellularLocation>
</comment>
<evidence type="ECO:0000256" key="9">
    <source>
        <dbReference type="RuleBase" id="RU365093"/>
    </source>
</evidence>
<dbReference type="Pfam" id="PF26002">
    <property type="entry name" value="Beta-barrel_AprE"/>
    <property type="match status" value="1"/>
</dbReference>
<evidence type="ECO:0000256" key="10">
    <source>
        <dbReference type="SAM" id="Coils"/>
    </source>
</evidence>
<keyword evidence="10" id="KW-0175">Coiled coil</keyword>
<feature type="coiled-coil region" evidence="10">
    <location>
        <begin position="165"/>
        <end position="192"/>
    </location>
</feature>
<feature type="domain" description="AprE-like long alpha-helical hairpin" evidence="11">
    <location>
        <begin position="115"/>
        <end position="292"/>
    </location>
</feature>
<protein>
    <recommendedName>
        <fullName evidence="9">Membrane fusion protein (MFP) family protein</fullName>
    </recommendedName>
</protein>
<reference evidence="13 14" key="1">
    <citation type="submission" date="2020-08" db="EMBL/GenBank/DDBJ databases">
        <title>Genomic Encyclopedia of Type Strains, Phase IV (KMG-IV): sequencing the most valuable type-strain genomes for metagenomic binning, comparative biology and taxonomic classification.</title>
        <authorList>
            <person name="Goeker M."/>
        </authorList>
    </citation>
    <scope>NUCLEOTIDE SEQUENCE [LARGE SCALE GENOMIC DNA]</scope>
    <source>
        <strain evidence="13 14">DSM 22198</strain>
    </source>
</reference>
<keyword evidence="3 9" id="KW-0813">Transport</keyword>
<evidence type="ECO:0000256" key="6">
    <source>
        <dbReference type="ARBA" id="ARBA00022692"/>
    </source>
</evidence>
<dbReference type="Gene3D" id="2.40.50.100">
    <property type="match status" value="1"/>
</dbReference>
<name>A0A7X0AVA5_9PROT</name>
<evidence type="ECO:0000256" key="7">
    <source>
        <dbReference type="ARBA" id="ARBA00022989"/>
    </source>
</evidence>
<dbReference type="NCBIfam" id="TIGR01843">
    <property type="entry name" value="type_I_hlyD"/>
    <property type="match status" value="1"/>
</dbReference>
<organism evidence="13 14">
    <name type="scientific">Nitrospirillum iridis</name>
    <dbReference type="NCBI Taxonomy" id="765888"/>
    <lineage>
        <taxon>Bacteria</taxon>
        <taxon>Pseudomonadati</taxon>
        <taxon>Pseudomonadota</taxon>
        <taxon>Alphaproteobacteria</taxon>
        <taxon>Rhodospirillales</taxon>
        <taxon>Azospirillaceae</taxon>
        <taxon>Nitrospirillum</taxon>
    </lineage>
</organism>
<dbReference type="EMBL" id="JACIIZ010000003">
    <property type="protein sequence ID" value="MBB6250743.1"/>
    <property type="molecule type" value="Genomic_DNA"/>
</dbReference>
<accession>A0A7X0AVA5</accession>
<evidence type="ECO:0000313" key="14">
    <source>
        <dbReference type="Proteomes" id="UP000539175"/>
    </source>
</evidence>
<feature type="coiled-coil region" evidence="10">
    <location>
        <begin position="238"/>
        <end position="301"/>
    </location>
</feature>
<evidence type="ECO:0000259" key="12">
    <source>
        <dbReference type="Pfam" id="PF26002"/>
    </source>
</evidence>
<dbReference type="PANTHER" id="PTHR30386:SF26">
    <property type="entry name" value="TRANSPORT PROTEIN COMB"/>
    <property type="match status" value="1"/>
</dbReference>
<keyword evidence="8" id="KW-0472">Membrane</keyword>
<comment type="caution">
    <text evidence="13">The sequence shown here is derived from an EMBL/GenBank/DDBJ whole genome shotgun (WGS) entry which is preliminary data.</text>
</comment>
<sequence>MSARSLVPTRGTDAVVSQAINDFQSEIAAVVGAPYPRPVRSTLYTLSAMVAVGLVLISVVKLDEVVTAPGKVVSRTPSMVVQPLDTSVVRAILVRPGQEVKKGDLLVTLDPTFTTADASQLRQQVASLTAEVARLEAEQARGVYDPGDNASTQALLQLSVWRSRQAEYKAKLANYDQKIESAQSTMVRSQRDMEYFKSRVAVTAEIEDMRSRLEKKEYGSRLNTLLAQDNRTEMMRNLASAEQQARSAAHDLEAIRSERESFLHQWQADLATDLSTKRTDLQKASDDLAKAERRSDLVEMRALDDGSVLSVNPDISVGSVAKTGDMLVTLVPANAPLEAEVDVDGADQGHIKLGDKVEIKLDAYRFVEHGTAKGILRSVSDDSFTRQDNGQPTQRRFFKGRIEITEVNLRDVAGGVHLVPGMPLSADIMVGRRTILMYMMESVLRHASEGMREP</sequence>
<evidence type="ECO:0000256" key="3">
    <source>
        <dbReference type="ARBA" id="ARBA00022448"/>
    </source>
</evidence>
<keyword evidence="7" id="KW-1133">Transmembrane helix</keyword>
<dbReference type="InterPro" id="IPR058781">
    <property type="entry name" value="HH_AprE-like"/>
</dbReference>
<dbReference type="RefSeq" id="WP_211106148.1">
    <property type="nucleotide sequence ID" value="NZ_JACIIZ010000003.1"/>
</dbReference>
<feature type="domain" description="AprE-like beta-barrel" evidence="12">
    <location>
        <begin position="338"/>
        <end position="430"/>
    </location>
</feature>
<dbReference type="PRINTS" id="PR01490">
    <property type="entry name" value="RTXTOXIND"/>
</dbReference>
<evidence type="ECO:0000313" key="13">
    <source>
        <dbReference type="EMBL" id="MBB6250743.1"/>
    </source>
</evidence>
<evidence type="ECO:0000256" key="2">
    <source>
        <dbReference type="ARBA" id="ARBA00009477"/>
    </source>
</evidence>
<dbReference type="SUPFAM" id="SSF56954">
    <property type="entry name" value="Outer membrane efflux proteins (OEP)"/>
    <property type="match status" value="1"/>
</dbReference>
<dbReference type="InterPro" id="IPR010129">
    <property type="entry name" value="T1SS_HlyD"/>
</dbReference>
<dbReference type="GO" id="GO:0015031">
    <property type="term" value="P:protein transport"/>
    <property type="evidence" value="ECO:0007669"/>
    <property type="project" value="InterPro"/>
</dbReference>
<dbReference type="Pfam" id="PF25994">
    <property type="entry name" value="HH_AprE"/>
    <property type="match status" value="1"/>
</dbReference>
<dbReference type="Proteomes" id="UP000539175">
    <property type="component" value="Unassembled WGS sequence"/>
</dbReference>
<dbReference type="InterPro" id="IPR050739">
    <property type="entry name" value="MFP"/>
</dbReference>
<keyword evidence="5 9" id="KW-0997">Cell inner membrane</keyword>
<dbReference type="PANTHER" id="PTHR30386">
    <property type="entry name" value="MEMBRANE FUSION SUBUNIT OF EMRAB-TOLC MULTIDRUG EFFLUX PUMP"/>
    <property type="match status" value="1"/>
</dbReference>
<proteinExistence type="inferred from homology"/>
<comment type="similarity">
    <text evidence="2 9">Belongs to the membrane fusion protein (MFP) (TC 8.A.1) family.</text>
</comment>
<keyword evidence="4 9" id="KW-1003">Cell membrane</keyword>
<dbReference type="GO" id="GO:0005886">
    <property type="term" value="C:plasma membrane"/>
    <property type="evidence" value="ECO:0007669"/>
    <property type="project" value="UniProtKB-SubCell"/>
</dbReference>
<dbReference type="Gene3D" id="1.10.287.470">
    <property type="entry name" value="Helix hairpin bin"/>
    <property type="match status" value="1"/>
</dbReference>
<dbReference type="Gene3D" id="2.40.30.170">
    <property type="match status" value="1"/>
</dbReference>
<gene>
    <name evidence="13" type="ORF">FHS74_001288</name>
</gene>
<keyword evidence="14" id="KW-1185">Reference proteome</keyword>
<dbReference type="AlphaFoldDB" id="A0A7X0AVA5"/>
<evidence type="ECO:0000259" key="11">
    <source>
        <dbReference type="Pfam" id="PF25994"/>
    </source>
</evidence>
<evidence type="ECO:0000256" key="8">
    <source>
        <dbReference type="ARBA" id="ARBA00023136"/>
    </source>
</evidence>